<accession>A0A1M4MJW4</accession>
<dbReference type="AlphaFoldDB" id="A0A1M4MJW4"/>
<dbReference type="SUPFAM" id="SSF53756">
    <property type="entry name" value="UDP-Glycosyltransferase/glycogen phosphorylase"/>
    <property type="match status" value="1"/>
</dbReference>
<dbReference type="InterPro" id="IPR028098">
    <property type="entry name" value="Glyco_trans_4-like_N"/>
</dbReference>
<keyword evidence="3" id="KW-0808">Transferase</keyword>
<dbReference type="STRING" id="118126.L21_1111"/>
<proteinExistence type="predicted"/>
<dbReference type="InterPro" id="IPR050194">
    <property type="entry name" value="Glycosyltransferase_grp1"/>
</dbReference>
<keyword evidence="3" id="KW-0328">Glycosyltransferase</keyword>
<feature type="domain" description="Glycosyltransferase subfamily 4-like N-terminal" evidence="2">
    <location>
        <begin position="35"/>
        <end position="216"/>
    </location>
</feature>
<dbReference type="Gene3D" id="3.40.50.2000">
    <property type="entry name" value="Glycogen Phosphorylase B"/>
    <property type="match status" value="2"/>
</dbReference>
<dbReference type="CDD" id="cd03801">
    <property type="entry name" value="GT4_PimA-like"/>
    <property type="match status" value="1"/>
</dbReference>
<sequence>MVLTEKTRNFDGKPPLKVLMVTSSFPRHEGDYFGQFILELAKSLKPNGIEPVVLCPHFPGAARKEVMSGVKVYRFPYFYPYSLQRIAVEGGMFQNIRKSLLAKLQLPLFLAMELVYTIRVVRREKIDLIHTHWIVPQGLIGALSGRLLHRPHILSVHGTDVNIAAKNRVLGWVTRIVTRNSGKILTNSTYTRELFVSIDPSAESKIEVIPMGVDVELFQNPLNGNPKEKSGDPYILYIGRLIDWKGLEYLIDAFAIVSRRIPGAKLIIGGEGPEEEQLKQQVKDLGLNDSVRFVGLIKSSDLSRYYHEAAVFVLPSIQAEGQTEGLGVVLLEAMACGTPVVGSNVGGIPDIIQDEWNGYLVQERSPSELAERIIALLENQTVREQFKENGLQTIYEHFSWRQISTKFTQTYVQLVNL</sequence>
<reference evidence="3 4" key="1">
    <citation type="submission" date="2016-08" db="EMBL/GenBank/DDBJ databases">
        <authorList>
            <person name="Seilhamer J.J."/>
        </authorList>
    </citation>
    <scope>NUCLEOTIDE SEQUENCE [LARGE SCALE GENOMIC DNA]</scope>
    <source>
        <strain evidence="3">L21-II-0</strain>
    </source>
</reference>
<evidence type="ECO:0000313" key="3">
    <source>
        <dbReference type="EMBL" id="SCL75219.1"/>
    </source>
</evidence>
<dbReference type="Pfam" id="PF13439">
    <property type="entry name" value="Glyco_transf_4"/>
    <property type="match status" value="1"/>
</dbReference>
<feature type="domain" description="Glycosyl transferase family 1" evidence="1">
    <location>
        <begin position="227"/>
        <end position="391"/>
    </location>
</feature>
<dbReference type="EMBL" id="FMID01000025">
    <property type="protein sequence ID" value="SCL75219.1"/>
    <property type="molecule type" value="Genomic_DNA"/>
</dbReference>
<evidence type="ECO:0000313" key="4">
    <source>
        <dbReference type="Proteomes" id="UP000184671"/>
    </source>
</evidence>
<dbReference type="EC" id="2.4.1.57" evidence="3"/>
<dbReference type="Proteomes" id="UP000184671">
    <property type="component" value="Unassembled WGS sequence"/>
</dbReference>
<dbReference type="InterPro" id="IPR001296">
    <property type="entry name" value="Glyco_trans_1"/>
</dbReference>
<evidence type="ECO:0000259" key="2">
    <source>
        <dbReference type="Pfam" id="PF13439"/>
    </source>
</evidence>
<dbReference type="Pfam" id="PF00534">
    <property type="entry name" value="Glycos_transf_1"/>
    <property type="match status" value="1"/>
</dbReference>
<gene>
    <name evidence="3" type="primary">pimB_2</name>
    <name evidence="3" type="ORF">L21_1111</name>
</gene>
<organism evidence="3 4">
    <name type="scientific">Methanoculleus chikugoensis</name>
    <dbReference type="NCBI Taxonomy" id="118126"/>
    <lineage>
        <taxon>Archaea</taxon>
        <taxon>Methanobacteriati</taxon>
        <taxon>Methanobacteriota</taxon>
        <taxon>Stenosarchaea group</taxon>
        <taxon>Methanomicrobia</taxon>
        <taxon>Methanomicrobiales</taxon>
        <taxon>Methanomicrobiaceae</taxon>
        <taxon>Methanoculleus</taxon>
    </lineage>
</organism>
<evidence type="ECO:0000259" key="1">
    <source>
        <dbReference type="Pfam" id="PF00534"/>
    </source>
</evidence>
<dbReference type="RefSeq" id="WP_083608808.1">
    <property type="nucleotide sequence ID" value="NZ_FMID01000025.1"/>
</dbReference>
<dbReference type="GO" id="GO:0016757">
    <property type="term" value="F:glycosyltransferase activity"/>
    <property type="evidence" value="ECO:0007669"/>
    <property type="project" value="UniProtKB-KW"/>
</dbReference>
<name>A0A1M4MJW4_9EURY</name>
<dbReference type="OrthoDB" id="132546at2157"/>
<dbReference type="PANTHER" id="PTHR45947:SF3">
    <property type="entry name" value="SULFOQUINOVOSYL TRANSFERASE SQD2"/>
    <property type="match status" value="1"/>
</dbReference>
<dbReference type="PANTHER" id="PTHR45947">
    <property type="entry name" value="SULFOQUINOVOSYL TRANSFERASE SQD2"/>
    <property type="match status" value="1"/>
</dbReference>
<protein>
    <submittedName>
        <fullName evidence="3">GDP-mannose-dependent alpha-(1-6)-phosphatidylinositol monomannoside mannosyltransferase</fullName>
        <ecNumber evidence="3">2.4.1.57</ecNumber>
    </submittedName>
</protein>